<accession>A0A166ENB8</accession>
<reference evidence="3 4" key="1">
    <citation type="journal article" date="2016" name="Mol. Biol. Evol.">
        <title>Comparative Genomics of Early-Diverging Mushroom-Forming Fungi Provides Insights into the Origins of Lignocellulose Decay Capabilities.</title>
        <authorList>
            <person name="Nagy L.G."/>
            <person name="Riley R."/>
            <person name="Tritt A."/>
            <person name="Adam C."/>
            <person name="Daum C."/>
            <person name="Floudas D."/>
            <person name="Sun H."/>
            <person name="Yadav J.S."/>
            <person name="Pangilinan J."/>
            <person name="Larsson K.H."/>
            <person name="Matsuura K."/>
            <person name="Barry K."/>
            <person name="Labutti K."/>
            <person name="Kuo R."/>
            <person name="Ohm R.A."/>
            <person name="Bhattacharya S.S."/>
            <person name="Shirouzu T."/>
            <person name="Yoshinaga Y."/>
            <person name="Martin F.M."/>
            <person name="Grigoriev I.V."/>
            <person name="Hibbett D.S."/>
        </authorList>
    </citation>
    <scope>NUCLEOTIDE SEQUENCE [LARGE SCALE GENOMIC DNA]</scope>
    <source>
        <strain evidence="3 4">HHB10207 ss-3</strain>
    </source>
</reference>
<dbReference type="PANTHER" id="PTHR12390">
    <property type="entry name" value="UROPORPHYRINOGEN III SYNTHASE"/>
    <property type="match status" value="1"/>
</dbReference>
<dbReference type="InterPro" id="IPR003754">
    <property type="entry name" value="4pyrrol_synth_uPrphyn_synth"/>
</dbReference>
<sequence>MTQTVLLIRSPSEQTPDPYHEALEAAGNEATSIPILATQLVNIESLASKILAGPLGKDAAASVNGVIMTSGRSVEAWKAAISTIIAQDTEGAADWCTTPFYVVGDKTASELKSLPSSPFLPHVGFIRGAQEAGTAAKLAEFIIHDKDRSLGTLLYLTGDKNRDTLSKTLDEHGIGWESICVYETTEDLEFPKRLDEFISQTYGKATSAIRIVFFAPSAATYAVPHLTKHFILPTISPTNLSEGRASAKVPGRMTALLYTIGPTTRDFLQGDMGLRVTGTAAKPNPESLTKVLSATKDPQS</sequence>
<feature type="region of interest" description="Disordered" evidence="1">
    <location>
        <begin position="278"/>
        <end position="300"/>
    </location>
</feature>
<dbReference type="OrthoDB" id="5595751at2759"/>
<dbReference type="GO" id="GO:0004852">
    <property type="term" value="F:uroporphyrinogen-III synthase activity"/>
    <property type="evidence" value="ECO:0007669"/>
    <property type="project" value="InterPro"/>
</dbReference>
<name>A0A166ENB8_9AGAM</name>
<dbReference type="GO" id="GO:0006780">
    <property type="term" value="P:uroporphyrinogen III biosynthetic process"/>
    <property type="evidence" value="ECO:0007669"/>
    <property type="project" value="InterPro"/>
</dbReference>
<proteinExistence type="predicted"/>
<feature type="compositionally biased region" description="Polar residues" evidence="1">
    <location>
        <begin position="286"/>
        <end position="300"/>
    </location>
</feature>
<dbReference type="GO" id="GO:0005829">
    <property type="term" value="C:cytosol"/>
    <property type="evidence" value="ECO:0007669"/>
    <property type="project" value="TreeGrafter"/>
</dbReference>
<dbReference type="AlphaFoldDB" id="A0A166ENB8"/>
<evidence type="ECO:0000256" key="1">
    <source>
        <dbReference type="SAM" id="MobiDB-lite"/>
    </source>
</evidence>
<dbReference type="InterPro" id="IPR036108">
    <property type="entry name" value="4pyrrol_syn_uPrphyn_synt_sf"/>
</dbReference>
<evidence type="ECO:0000259" key="2">
    <source>
        <dbReference type="Pfam" id="PF02602"/>
    </source>
</evidence>
<feature type="domain" description="Tetrapyrrole biosynthesis uroporphyrinogen III synthase" evidence="2">
    <location>
        <begin position="18"/>
        <end position="289"/>
    </location>
</feature>
<gene>
    <name evidence="3" type="ORF">SISSUDRAFT_578785</name>
</gene>
<dbReference type="STRING" id="1314776.A0A166ENB8"/>
<dbReference type="UniPathway" id="UPA00251">
    <property type="reaction ID" value="UER00320"/>
</dbReference>
<dbReference type="CDD" id="cd06578">
    <property type="entry name" value="HemD"/>
    <property type="match status" value="1"/>
</dbReference>
<organism evidence="3 4">
    <name type="scientific">Sistotremastrum suecicum HHB10207 ss-3</name>
    <dbReference type="NCBI Taxonomy" id="1314776"/>
    <lineage>
        <taxon>Eukaryota</taxon>
        <taxon>Fungi</taxon>
        <taxon>Dikarya</taxon>
        <taxon>Basidiomycota</taxon>
        <taxon>Agaricomycotina</taxon>
        <taxon>Agaricomycetes</taxon>
        <taxon>Sistotremastrales</taxon>
        <taxon>Sistotremastraceae</taxon>
        <taxon>Sistotremastrum</taxon>
    </lineage>
</organism>
<dbReference type="InterPro" id="IPR039793">
    <property type="entry name" value="UROS/Hem4"/>
</dbReference>
<dbReference type="PANTHER" id="PTHR12390:SF0">
    <property type="entry name" value="UROPORPHYRINOGEN-III SYNTHASE"/>
    <property type="match status" value="1"/>
</dbReference>
<dbReference type="Gene3D" id="3.40.50.10090">
    <property type="match status" value="2"/>
</dbReference>
<dbReference type="SUPFAM" id="SSF69618">
    <property type="entry name" value="HemD-like"/>
    <property type="match status" value="1"/>
</dbReference>
<evidence type="ECO:0000313" key="4">
    <source>
        <dbReference type="Proteomes" id="UP000076798"/>
    </source>
</evidence>
<dbReference type="Proteomes" id="UP000076798">
    <property type="component" value="Unassembled WGS sequence"/>
</dbReference>
<dbReference type="Pfam" id="PF02602">
    <property type="entry name" value="HEM4"/>
    <property type="match status" value="1"/>
</dbReference>
<protein>
    <submittedName>
        <fullName evidence="3">Tetrapyrrole biosynthesis, uroporphyrinogen III synthase</fullName>
    </submittedName>
</protein>
<evidence type="ECO:0000313" key="3">
    <source>
        <dbReference type="EMBL" id="KZT39773.1"/>
    </source>
</evidence>
<dbReference type="GO" id="GO:0006782">
    <property type="term" value="P:protoporphyrinogen IX biosynthetic process"/>
    <property type="evidence" value="ECO:0007669"/>
    <property type="project" value="UniProtKB-UniPathway"/>
</dbReference>
<keyword evidence="4" id="KW-1185">Reference proteome</keyword>
<dbReference type="EMBL" id="KV428041">
    <property type="protein sequence ID" value="KZT39773.1"/>
    <property type="molecule type" value="Genomic_DNA"/>
</dbReference>